<evidence type="ECO:0000256" key="3">
    <source>
        <dbReference type="ARBA" id="ARBA00011738"/>
    </source>
</evidence>
<feature type="signal peptide" evidence="18">
    <location>
        <begin position="1"/>
        <end position="20"/>
    </location>
</feature>
<evidence type="ECO:0000256" key="17">
    <source>
        <dbReference type="ARBA" id="ARBA00076608"/>
    </source>
</evidence>
<dbReference type="Gene3D" id="3.40.50.1820">
    <property type="entry name" value="alpha/beta hydrolase"/>
    <property type="match status" value="1"/>
</dbReference>
<organism evidence="19">
    <name type="scientific">Corethrella appendiculata</name>
    <dbReference type="NCBI Taxonomy" id="1370023"/>
    <lineage>
        <taxon>Eukaryota</taxon>
        <taxon>Metazoa</taxon>
        <taxon>Ecdysozoa</taxon>
        <taxon>Arthropoda</taxon>
        <taxon>Hexapoda</taxon>
        <taxon>Insecta</taxon>
        <taxon>Pterygota</taxon>
        <taxon>Neoptera</taxon>
        <taxon>Endopterygota</taxon>
        <taxon>Diptera</taxon>
        <taxon>Nematocera</taxon>
        <taxon>Culicoidea</taxon>
        <taxon>Chaoboridae</taxon>
        <taxon>Corethrella</taxon>
    </lineage>
</organism>
<evidence type="ECO:0000256" key="2">
    <source>
        <dbReference type="ARBA" id="ARBA00011079"/>
    </source>
</evidence>
<name>U5ET05_9DIPT</name>
<dbReference type="SUPFAM" id="SSF53474">
    <property type="entry name" value="alpha/beta-Hydrolases"/>
    <property type="match status" value="1"/>
</dbReference>
<reference evidence="19" key="1">
    <citation type="journal article" date="2014" name="Insect Biochem. Mol. Biol.">
        <title>An insight into the sialome of the frog biting fly, Corethrella appendiculata.</title>
        <authorList>
            <person name="Ribeiro J.M.C."/>
            <person name="Chagas A.C."/>
            <person name="Pham V.M."/>
            <person name="Lounibos L.P."/>
            <person name="Calvo E."/>
        </authorList>
    </citation>
    <scope>NUCLEOTIDE SEQUENCE</scope>
    <source>
        <tissue evidence="19">Salivary glands</tissue>
    </source>
</reference>
<evidence type="ECO:0000256" key="9">
    <source>
        <dbReference type="ARBA" id="ARBA00023157"/>
    </source>
</evidence>
<dbReference type="PANTHER" id="PTHR11010">
    <property type="entry name" value="PROTEASE S28 PRO-X CARBOXYPEPTIDASE-RELATED"/>
    <property type="match status" value="1"/>
</dbReference>
<keyword evidence="8" id="KW-0865">Zymogen</keyword>
<evidence type="ECO:0000256" key="11">
    <source>
        <dbReference type="ARBA" id="ARBA00023228"/>
    </source>
</evidence>
<dbReference type="MEROPS" id="S28.001"/>
<comment type="similarity">
    <text evidence="2">Belongs to the peptidase S28 family.</text>
</comment>
<dbReference type="InterPro" id="IPR042269">
    <property type="entry name" value="Ser_carbopepase_S28_SKS"/>
</dbReference>
<evidence type="ECO:0000256" key="18">
    <source>
        <dbReference type="SAM" id="SignalP"/>
    </source>
</evidence>
<dbReference type="EMBL" id="GANO01002995">
    <property type="protein sequence ID" value="JAB56876.1"/>
    <property type="molecule type" value="mRNA"/>
</dbReference>
<proteinExistence type="evidence at transcript level"/>
<evidence type="ECO:0000256" key="14">
    <source>
        <dbReference type="ARBA" id="ARBA00066456"/>
    </source>
</evidence>
<evidence type="ECO:0000256" key="6">
    <source>
        <dbReference type="ARBA" id="ARBA00022729"/>
    </source>
</evidence>
<keyword evidence="5" id="KW-0645">Protease</keyword>
<dbReference type="FunFam" id="1.20.120.980:FF:000002">
    <property type="entry name" value="lysosomal Pro-X carboxypeptidase"/>
    <property type="match status" value="1"/>
</dbReference>
<keyword evidence="9" id="KW-1015">Disulfide bond</keyword>
<dbReference type="Pfam" id="PF05577">
    <property type="entry name" value="Peptidase_S28"/>
    <property type="match status" value="1"/>
</dbReference>
<comment type="subunit">
    <text evidence="3">Homodimer.</text>
</comment>
<dbReference type="InterPro" id="IPR029058">
    <property type="entry name" value="AB_hydrolase_fold"/>
</dbReference>
<keyword evidence="4 19" id="KW-0121">Carboxypeptidase</keyword>
<dbReference type="PANTHER" id="PTHR11010:SF38">
    <property type="entry name" value="LYSOSOMAL PRO-X CARBOXYPEPTIDASE"/>
    <property type="match status" value="1"/>
</dbReference>
<dbReference type="AlphaFoldDB" id="U5ET05"/>
<comment type="catalytic activity">
    <reaction evidence="12">
        <text>Cleavage of a -Pro-|-Xaa bond to release a C-terminal amino acid.</text>
        <dbReference type="EC" id="3.4.16.2"/>
    </reaction>
</comment>
<keyword evidence="10" id="KW-0325">Glycoprotein</keyword>
<evidence type="ECO:0000256" key="15">
    <source>
        <dbReference type="ARBA" id="ARBA00073691"/>
    </source>
</evidence>
<dbReference type="Gene3D" id="1.20.120.980">
    <property type="entry name" value="Serine carboxypeptidase S28, SKS domain"/>
    <property type="match status" value="1"/>
</dbReference>
<dbReference type="GO" id="GO:0006508">
    <property type="term" value="P:proteolysis"/>
    <property type="evidence" value="ECO:0007669"/>
    <property type="project" value="UniProtKB-KW"/>
</dbReference>
<dbReference type="GO" id="GO:0008239">
    <property type="term" value="F:dipeptidyl-peptidase activity"/>
    <property type="evidence" value="ECO:0007669"/>
    <property type="project" value="TreeGrafter"/>
</dbReference>
<evidence type="ECO:0000256" key="7">
    <source>
        <dbReference type="ARBA" id="ARBA00022801"/>
    </source>
</evidence>
<evidence type="ECO:0000313" key="19">
    <source>
        <dbReference type="EMBL" id="JAB56876.1"/>
    </source>
</evidence>
<dbReference type="GO" id="GO:0004185">
    <property type="term" value="F:serine-type carboxypeptidase activity"/>
    <property type="evidence" value="ECO:0007669"/>
    <property type="project" value="UniProtKB-EC"/>
</dbReference>
<sequence>MVITNSIFVLFLILIPFASSENYKYEIKFLDVPLDHFSYVNNTTFKLRYLINNTFAKDDTGPILFYTGNEGDIELFAQNTGFMWEIAPQLNAIVVFAEHRFYGKTQPFGNHSYDSPQHLGYLTSEQALADFAFLLNSLNPVPKNSREKPRPVIAFGGSYGGMLSAWMRMKYPHLVEGSISSSAPIRQFKGLTPCNVFNKILTSVFKTAYHPTCIENIKRVWDLLKKLAGNGDGLKTLNEKFRFCKNLTKVEDLKEFTDYLTDVYGNLAMANYPYPANFLAPLPAYPVREFCGRLDRINFTDIELLNHFESALSIYSNYTGKIKCLDIQSAYDSNMGDKGWEFQACTEMVMPMCADESDMFPVEKWDFKKYSDDCFKKFSVRPNEDTAIINYGGRSLDAASNIVFSNGLLDPWSGGGVLRNSNPKIKIVLITEGAHHMDLRAAHEKDPGSVIGARKVHIKSIQEWISNYHKRSIFK</sequence>
<evidence type="ECO:0000256" key="1">
    <source>
        <dbReference type="ARBA" id="ARBA00004371"/>
    </source>
</evidence>
<evidence type="ECO:0000256" key="13">
    <source>
        <dbReference type="ARBA" id="ARBA00059701"/>
    </source>
</evidence>
<comment type="subcellular location">
    <subcellularLocation>
        <location evidence="1">Lysosome</location>
    </subcellularLocation>
</comment>
<evidence type="ECO:0000256" key="10">
    <source>
        <dbReference type="ARBA" id="ARBA00023180"/>
    </source>
</evidence>
<keyword evidence="11" id="KW-0458">Lysosome</keyword>
<dbReference type="InterPro" id="IPR008758">
    <property type="entry name" value="Peptidase_S28"/>
</dbReference>
<feature type="chain" id="PRO_5004660164" description="Lysosomal Pro-X carboxypeptidase" evidence="18">
    <location>
        <begin position="21"/>
        <end position="475"/>
    </location>
</feature>
<keyword evidence="6 18" id="KW-0732">Signal</keyword>
<keyword evidence="7" id="KW-0378">Hydrolase</keyword>
<evidence type="ECO:0000256" key="8">
    <source>
        <dbReference type="ARBA" id="ARBA00023145"/>
    </source>
</evidence>
<evidence type="ECO:0000256" key="4">
    <source>
        <dbReference type="ARBA" id="ARBA00022645"/>
    </source>
</evidence>
<evidence type="ECO:0000256" key="16">
    <source>
        <dbReference type="ARBA" id="ARBA00076475"/>
    </source>
</evidence>
<evidence type="ECO:0000256" key="12">
    <source>
        <dbReference type="ARBA" id="ARBA00052013"/>
    </source>
</evidence>
<evidence type="ECO:0000256" key="5">
    <source>
        <dbReference type="ARBA" id="ARBA00022670"/>
    </source>
</evidence>
<protein>
    <recommendedName>
        <fullName evidence="15">Lysosomal Pro-X carboxypeptidase</fullName>
        <ecNumber evidence="14">3.4.16.2</ecNumber>
    </recommendedName>
    <alternativeName>
        <fullName evidence="17">Proline carboxypeptidase</fullName>
    </alternativeName>
    <alternativeName>
        <fullName evidence="16">Prolylcarboxypeptidase</fullName>
    </alternativeName>
</protein>
<dbReference type="EC" id="3.4.16.2" evidence="14"/>
<dbReference type="GO" id="GO:0005764">
    <property type="term" value="C:lysosome"/>
    <property type="evidence" value="ECO:0007669"/>
    <property type="project" value="UniProtKB-SubCell"/>
</dbReference>
<accession>U5ET05</accession>
<comment type="function">
    <text evidence="13">Cleaves C-terminal amino acids linked to proline in peptides such as angiotensin II, III and des-Arg9-bradykinin. This cleavage occurs at acidic pH, but enzymatic activity is retained with some substrates at neutral pH.</text>
</comment>